<name>A0A9P7XLH6_9FUNG</name>
<dbReference type="EMBL" id="JAHRHY010000017">
    <property type="protein sequence ID" value="KAG9063261.1"/>
    <property type="molecule type" value="Genomic_DNA"/>
</dbReference>
<dbReference type="AlphaFoldDB" id="A0A9P7XLH6"/>
<evidence type="ECO:0000313" key="1">
    <source>
        <dbReference type="EMBL" id="KAG9063261.1"/>
    </source>
</evidence>
<comment type="caution">
    <text evidence="1">The sequence shown here is derived from an EMBL/GenBank/DDBJ whole genome shotgun (WGS) entry which is preliminary data.</text>
</comment>
<gene>
    <name evidence="1" type="ORF">KI688_004865</name>
</gene>
<reference evidence="1" key="1">
    <citation type="submission" date="2021-06" db="EMBL/GenBank/DDBJ databases">
        <title>Genome Sequence of Mortierella hyaline Strain SCG-10, a Cold-Adapted, Nitrate-Reducing Fungus Isolated from Soil in Minnesota, USA.</title>
        <authorList>
            <person name="Aldossari N."/>
        </authorList>
    </citation>
    <scope>NUCLEOTIDE SEQUENCE</scope>
    <source>
        <strain evidence="1">SCG-10</strain>
    </source>
</reference>
<evidence type="ECO:0000313" key="2">
    <source>
        <dbReference type="Proteomes" id="UP000707451"/>
    </source>
</evidence>
<dbReference type="OrthoDB" id="2447261at2759"/>
<sequence>MALAFDVASNMVSEEVEQFKFALTETLLLLPELDHVYTAELYCAKNPLQQYAAPGWDLPWPANQQGAHYHFERALCRILERITDSTRPIDEFAAEFITKCADVTVRTDVAEFLHIARSQQALIARDIQQLRRENFLRAKGLQPAPEKKKGVTISKDTITADIKAAEDYAKA</sequence>
<accession>A0A9P7XLH6</accession>
<dbReference type="Proteomes" id="UP000707451">
    <property type="component" value="Unassembled WGS sequence"/>
</dbReference>
<organism evidence="1 2">
    <name type="scientific">Linnemannia hyalina</name>
    <dbReference type="NCBI Taxonomy" id="64524"/>
    <lineage>
        <taxon>Eukaryota</taxon>
        <taxon>Fungi</taxon>
        <taxon>Fungi incertae sedis</taxon>
        <taxon>Mucoromycota</taxon>
        <taxon>Mortierellomycotina</taxon>
        <taxon>Mortierellomycetes</taxon>
        <taxon>Mortierellales</taxon>
        <taxon>Mortierellaceae</taxon>
        <taxon>Linnemannia</taxon>
    </lineage>
</organism>
<keyword evidence="2" id="KW-1185">Reference proteome</keyword>
<protein>
    <submittedName>
        <fullName evidence="1">Uncharacterized protein</fullName>
    </submittedName>
</protein>
<proteinExistence type="predicted"/>